<dbReference type="Proteomes" id="UP000070412">
    <property type="component" value="Unassembled WGS sequence"/>
</dbReference>
<accession>A0A834REV0</accession>
<name>A0A834REV0_SARSC</name>
<proteinExistence type="predicted"/>
<evidence type="ECO:0000313" key="2">
    <source>
        <dbReference type="EnsemblMetazoa" id="KAF7495984.1"/>
    </source>
</evidence>
<gene>
    <name evidence="1" type="ORF">SSS_676</name>
</gene>
<reference evidence="2" key="3">
    <citation type="submission" date="2022-06" db="UniProtKB">
        <authorList>
            <consortium name="EnsemblMetazoa"/>
        </authorList>
    </citation>
    <scope>IDENTIFICATION</scope>
</reference>
<protein>
    <submittedName>
        <fullName evidence="1 2">Uncharacterized protein</fullName>
    </submittedName>
</protein>
<dbReference type="AlphaFoldDB" id="A0A834REV0"/>
<reference evidence="1" key="2">
    <citation type="submission" date="2020-01" db="EMBL/GenBank/DDBJ databases">
        <authorList>
            <person name="Korhonen P.K.K."/>
            <person name="Guangxu M.G."/>
            <person name="Wang T.W."/>
            <person name="Stroehlein A.J.S."/>
            <person name="Young N.D."/>
            <person name="Ang C.-S.A."/>
            <person name="Fernando D.W.F."/>
            <person name="Lu H.L."/>
            <person name="Taylor S.T."/>
            <person name="Ehtesham M.E.M."/>
            <person name="Najaraj S.H.N."/>
            <person name="Harsha G.H.G."/>
            <person name="Madugundu A.M."/>
            <person name="Renuse S.R."/>
            <person name="Holt D.H."/>
            <person name="Pandey A.P."/>
            <person name="Papenfuss A.P."/>
            <person name="Gasser R.B.G."/>
            <person name="Fischer K.F."/>
        </authorList>
    </citation>
    <scope>NUCLEOTIDE SEQUENCE</scope>
    <source>
        <strain evidence="1">SSS_KF_BRIS2020</strain>
    </source>
</reference>
<evidence type="ECO:0000313" key="3">
    <source>
        <dbReference type="Proteomes" id="UP000070412"/>
    </source>
</evidence>
<organism evidence="1">
    <name type="scientific">Sarcoptes scabiei</name>
    <name type="common">Itch mite</name>
    <name type="synonym">Acarus scabiei</name>
    <dbReference type="NCBI Taxonomy" id="52283"/>
    <lineage>
        <taxon>Eukaryota</taxon>
        <taxon>Metazoa</taxon>
        <taxon>Ecdysozoa</taxon>
        <taxon>Arthropoda</taxon>
        <taxon>Chelicerata</taxon>
        <taxon>Arachnida</taxon>
        <taxon>Acari</taxon>
        <taxon>Acariformes</taxon>
        <taxon>Sarcoptiformes</taxon>
        <taxon>Astigmata</taxon>
        <taxon>Psoroptidia</taxon>
        <taxon>Sarcoptoidea</taxon>
        <taxon>Sarcoptidae</taxon>
        <taxon>Sarcoptinae</taxon>
        <taxon>Sarcoptes</taxon>
    </lineage>
</organism>
<sequence length="212" mass="23800">MNKNCDCRTKDQNDQIEELNLSSITEKPSSEESIVFQLAKKPGWRCSHKKDGYKNPPKLSDETKILDKKIATNGIENCAVDLVKSNTSISSTGSLKCYILAEKSNLYHASASHFKFDRTILEEAEKMAEVRSSQTLSRPVSNMFDLSCKSFNEHINGNTTLKQQVNKSRSFSPSDIDKETGLIKRGVSLLQSINISEIEDDEIIHQQSDPNL</sequence>
<reference evidence="3" key="1">
    <citation type="journal article" date="2020" name="PLoS Negl. Trop. Dis.">
        <title>High-quality nuclear genome for Sarcoptes scabiei-A critical resource for a neglected parasite.</title>
        <authorList>
            <person name="Korhonen P.K."/>
            <person name="Gasser R.B."/>
            <person name="Ma G."/>
            <person name="Wang T."/>
            <person name="Stroehlein A.J."/>
            <person name="Young N.D."/>
            <person name="Ang C.S."/>
            <person name="Fernando D.D."/>
            <person name="Lu H.C."/>
            <person name="Taylor S."/>
            <person name="Reynolds S.L."/>
            <person name="Mofiz E."/>
            <person name="Najaraj S.H."/>
            <person name="Gowda H."/>
            <person name="Madugundu A."/>
            <person name="Renuse S."/>
            <person name="Holt D."/>
            <person name="Pandey A."/>
            <person name="Papenfuss A.T."/>
            <person name="Fischer K."/>
        </authorList>
    </citation>
    <scope>NUCLEOTIDE SEQUENCE [LARGE SCALE GENOMIC DNA]</scope>
</reference>
<keyword evidence="3" id="KW-1185">Reference proteome</keyword>
<evidence type="ECO:0000313" key="1">
    <source>
        <dbReference type="EMBL" id="KAF7495984.1"/>
    </source>
</evidence>
<dbReference type="EMBL" id="WVUK01000043">
    <property type="protein sequence ID" value="KAF7495984.1"/>
    <property type="molecule type" value="Genomic_DNA"/>
</dbReference>
<dbReference type="EnsemblMetazoa" id="SSS_676s_mrna">
    <property type="protein sequence ID" value="KAF7495984.1"/>
    <property type="gene ID" value="SSS_676"/>
</dbReference>